<comment type="caution">
    <text evidence="1">The sequence shown here is derived from an EMBL/GenBank/DDBJ whole genome shotgun (WGS) entry which is preliminary data.</text>
</comment>
<accession>A0ACB8DC96</accession>
<sequence>MLAVTVTYGSPQLPINEDDHGDATAPYWKAKLGWVLEQIGKLLQQSAQSSSALYSAEDGATQPQDVTIQHIRKAAEMLNKVADSIEKGEKVNLFD</sequence>
<gene>
    <name evidence="1" type="ORF">HPB49_008990</name>
</gene>
<reference evidence="1" key="1">
    <citation type="submission" date="2020-05" db="EMBL/GenBank/DDBJ databases">
        <title>Large-scale comparative analyses of tick genomes elucidate their genetic diversity and vector capacities.</title>
        <authorList>
            <person name="Jia N."/>
            <person name="Wang J."/>
            <person name="Shi W."/>
            <person name="Du L."/>
            <person name="Sun Y."/>
            <person name="Zhan W."/>
            <person name="Jiang J."/>
            <person name="Wang Q."/>
            <person name="Zhang B."/>
            <person name="Ji P."/>
            <person name="Sakyi L.B."/>
            <person name="Cui X."/>
            <person name="Yuan T."/>
            <person name="Jiang B."/>
            <person name="Yang W."/>
            <person name="Lam T.T.-Y."/>
            <person name="Chang Q."/>
            <person name="Ding S."/>
            <person name="Wang X."/>
            <person name="Zhu J."/>
            <person name="Ruan X."/>
            <person name="Zhao L."/>
            <person name="Wei J."/>
            <person name="Que T."/>
            <person name="Du C."/>
            <person name="Cheng J."/>
            <person name="Dai P."/>
            <person name="Han X."/>
            <person name="Huang E."/>
            <person name="Gao Y."/>
            <person name="Liu J."/>
            <person name="Shao H."/>
            <person name="Ye R."/>
            <person name="Li L."/>
            <person name="Wei W."/>
            <person name="Wang X."/>
            <person name="Wang C."/>
            <person name="Yang T."/>
            <person name="Huo Q."/>
            <person name="Li W."/>
            <person name="Guo W."/>
            <person name="Chen H."/>
            <person name="Zhou L."/>
            <person name="Ni X."/>
            <person name="Tian J."/>
            <person name="Zhou Y."/>
            <person name="Sheng Y."/>
            <person name="Liu T."/>
            <person name="Pan Y."/>
            <person name="Xia L."/>
            <person name="Li J."/>
            <person name="Zhao F."/>
            <person name="Cao W."/>
        </authorList>
    </citation>
    <scope>NUCLEOTIDE SEQUENCE</scope>
    <source>
        <strain evidence="1">Dsil-2018</strain>
    </source>
</reference>
<keyword evidence="2" id="KW-1185">Reference proteome</keyword>
<evidence type="ECO:0000313" key="1">
    <source>
        <dbReference type="EMBL" id="KAH7965613.1"/>
    </source>
</evidence>
<evidence type="ECO:0000313" key="2">
    <source>
        <dbReference type="Proteomes" id="UP000821865"/>
    </source>
</evidence>
<protein>
    <submittedName>
        <fullName evidence="1">Uncharacterized protein</fullName>
    </submittedName>
</protein>
<organism evidence="1 2">
    <name type="scientific">Dermacentor silvarum</name>
    <name type="common">Tick</name>
    <dbReference type="NCBI Taxonomy" id="543639"/>
    <lineage>
        <taxon>Eukaryota</taxon>
        <taxon>Metazoa</taxon>
        <taxon>Ecdysozoa</taxon>
        <taxon>Arthropoda</taxon>
        <taxon>Chelicerata</taxon>
        <taxon>Arachnida</taxon>
        <taxon>Acari</taxon>
        <taxon>Parasitiformes</taxon>
        <taxon>Ixodida</taxon>
        <taxon>Ixodoidea</taxon>
        <taxon>Ixodidae</taxon>
        <taxon>Rhipicephalinae</taxon>
        <taxon>Dermacentor</taxon>
    </lineage>
</organism>
<proteinExistence type="predicted"/>
<dbReference type="EMBL" id="CM023471">
    <property type="protein sequence ID" value="KAH7965613.1"/>
    <property type="molecule type" value="Genomic_DNA"/>
</dbReference>
<name>A0ACB8DC96_DERSI</name>
<dbReference type="Proteomes" id="UP000821865">
    <property type="component" value="Chromosome 2"/>
</dbReference>